<sequence>MFLQTLGALSVVLLVIFASYYATRYLAGRVNGGFRETRYLKVLDRFSLSKDKMLVLCAMGGRAYLICVTNQGMELIDQKDLEELEPLKEKTGALSDSVSGAGAFMKEYLMSRFVKKQKNGDSGASFSDFWEKARRSADGKNPD</sequence>
<name>A0A1W1YGU2_9FIRM</name>
<dbReference type="EMBL" id="FWXW01000001">
    <property type="protein sequence ID" value="SMC35385.1"/>
    <property type="molecule type" value="Genomic_DNA"/>
</dbReference>
<comment type="subcellular location">
    <subcellularLocation>
        <location evidence="1">Cell membrane</location>
    </subcellularLocation>
</comment>
<protein>
    <submittedName>
        <fullName evidence="6">Flagellar biogenesis protein FliO</fullName>
    </submittedName>
</protein>
<keyword evidence="5" id="KW-0472">Membrane</keyword>
<evidence type="ECO:0000313" key="6">
    <source>
        <dbReference type="EMBL" id="SMC35385.1"/>
    </source>
</evidence>
<keyword evidence="4" id="KW-1133">Transmembrane helix</keyword>
<accession>A0A1W1YGU2</accession>
<dbReference type="GO" id="GO:0044781">
    <property type="term" value="P:bacterial-type flagellum organization"/>
    <property type="evidence" value="ECO:0007669"/>
    <property type="project" value="InterPro"/>
</dbReference>
<evidence type="ECO:0000256" key="3">
    <source>
        <dbReference type="ARBA" id="ARBA00022692"/>
    </source>
</evidence>
<evidence type="ECO:0000256" key="1">
    <source>
        <dbReference type="ARBA" id="ARBA00004236"/>
    </source>
</evidence>
<dbReference type="OrthoDB" id="1861298at2"/>
<dbReference type="InterPro" id="IPR022781">
    <property type="entry name" value="Flagellar_biosynth_FliO"/>
</dbReference>
<dbReference type="Pfam" id="PF04347">
    <property type="entry name" value="FliO"/>
    <property type="match status" value="1"/>
</dbReference>
<keyword evidence="6" id="KW-0282">Flagellum</keyword>
<dbReference type="GO" id="GO:0016020">
    <property type="term" value="C:membrane"/>
    <property type="evidence" value="ECO:0007669"/>
    <property type="project" value="InterPro"/>
</dbReference>
<gene>
    <name evidence="6" type="ORF">SAMN02745168_0398</name>
</gene>
<organism evidence="6 7">
    <name type="scientific">Papillibacter cinnamivorans DSM 12816</name>
    <dbReference type="NCBI Taxonomy" id="1122930"/>
    <lineage>
        <taxon>Bacteria</taxon>
        <taxon>Bacillati</taxon>
        <taxon>Bacillota</taxon>
        <taxon>Clostridia</taxon>
        <taxon>Eubacteriales</taxon>
        <taxon>Oscillospiraceae</taxon>
        <taxon>Papillibacter</taxon>
    </lineage>
</organism>
<evidence type="ECO:0000256" key="2">
    <source>
        <dbReference type="ARBA" id="ARBA00022475"/>
    </source>
</evidence>
<dbReference type="RefSeq" id="WP_084233046.1">
    <property type="nucleotide sequence ID" value="NZ_FWXW01000001.1"/>
</dbReference>
<keyword evidence="2" id="KW-1003">Cell membrane</keyword>
<dbReference type="AlphaFoldDB" id="A0A1W1YGU2"/>
<dbReference type="STRING" id="1122930.SAMN02745168_0398"/>
<dbReference type="Proteomes" id="UP000192790">
    <property type="component" value="Unassembled WGS sequence"/>
</dbReference>
<proteinExistence type="predicted"/>
<keyword evidence="6" id="KW-0966">Cell projection</keyword>
<keyword evidence="6" id="KW-0969">Cilium</keyword>
<reference evidence="6 7" key="1">
    <citation type="submission" date="2017-04" db="EMBL/GenBank/DDBJ databases">
        <authorList>
            <person name="Afonso C.L."/>
            <person name="Miller P.J."/>
            <person name="Scott M.A."/>
            <person name="Spackman E."/>
            <person name="Goraichik I."/>
            <person name="Dimitrov K.M."/>
            <person name="Suarez D.L."/>
            <person name="Swayne D.E."/>
        </authorList>
    </citation>
    <scope>NUCLEOTIDE SEQUENCE [LARGE SCALE GENOMIC DNA]</scope>
    <source>
        <strain evidence="6 7">DSM 12816</strain>
    </source>
</reference>
<evidence type="ECO:0000313" key="7">
    <source>
        <dbReference type="Proteomes" id="UP000192790"/>
    </source>
</evidence>
<evidence type="ECO:0000256" key="5">
    <source>
        <dbReference type="ARBA" id="ARBA00023136"/>
    </source>
</evidence>
<keyword evidence="3" id="KW-0812">Transmembrane</keyword>
<keyword evidence="7" id="KW-1185">Reference proteome</keyword>
<evidence type="ECO:0000256" key="4">
    <source>
        <dbReference type="ARBA" id="ARBA00022989"/>
    </source>
</evidence>